<keyword evidence="3" id="KW-0472">Membrane</keyword>
<evidence type="ECO:0000256" key="3">
    <source>
        <dbReference type="SAM" id="Phobius"/>
    </source>
</evidence>
<dbReference type="PANTHER" id="PTHR47572">
    <property type="entry name" value="LIPOPROTEIN-RELATED"/>
    <property type="match status" value="1"/>
</dbReference>
<evidence type="ECO:0000256" key="2">
    <source>
        <dbReference type="SAM" id="MobiDB-lite"/>
    </source>
</evidence>
<keyword evidence="1" id="KW-0378">Hydrolase</keyword>
<dbReference type="AlphaFoldDB" id="A0AAX4P0C0"/>
<evidence type="ECO:0000259" key="4">
    <source>
        <dbReference type="Pfam" id="PF08450"/>
    </source>
</evidence>
<name>A0AAX4P0C0_9CHLO</name>
<protein>
    <submittedName>
        <fullName evidence="5">Gluconolactonase</fullName>
    </submittedName>
</protein>
<feature type="domain" description="SMP-30/Gluconolactonase/LRE-like region" evidence="4">
    <location>
        <begin position="197"/>
        <end position="425"/>
    </location>
</feature>
<dbReference type="EMBL" id="CP151501">
    <property type="protein sequence ID" value="WZN59297.1"/>
    <property type="molecule type" value="Genomic_DNA"/>
</dbReference>
<keyword evidence="6" id="KW-1185">Reference proteome</keyword>
<dbReference type="GO" id="GO:0016787">
    <property type="term" value="F:hydrolase activity"/>
    <property type="evidence" value="ECO:0007669"/>
    <property type="project" value="UniProtKB-KW"/>
</dbReference>
<evidence type="ECO:0000313" key="5">
    <source>
        <dbReference type="EMBL" id="WZN59297.1"/>
    </source>
</evidence>
<dbReference type="Proteomes" id="UP001472866">
    <property type="component" value="Chromosome 01"/>
</dbReference>
<dbReference type="Gene3D" id="2.120.10.30">
    <property type="entry name" value="TolB, C-terminal domain"/>
    <property type="match status" value="1"/>
</dbReference>
<dbReference type="InterPro" id="IPR011042">
    <property type="entry name" value="6-blade_b-propeller_TolB-like"/>
</dbReference>
<keyword evidence="3" id="KW-1133">Transmembrane helix</keyword>
<sequence>MPGQGRANALVVVVVVVAEILLLALFVVPTDAQSLGGYCLNDNPFSGEKDCTQFADDTPKDAASSACAVGLAMPGQSGEYSESGRCPLYSTPASFGGECSRVTEQGISVKSVLALSDGGPFGDCAGIEQVCTTFIQGEFLPSPACGGSLEDAVGGEEVGGKTESGPSSNGGSEDLPDKQRRNTIAVDVETLADGFEFTEGPVWIPATGADPSLPPSTLLFSDMRADTIFAWSDERGLETFANDSLGANGKALDGEGRLVSFRHGPRDVVRGAAMESATVLADNFQGKRLNSPNDGAVSPADGSVYFSDPIWGIFIRDPQGMELDRHSVYRISPDDGEVTEVLPNTAMPNGIAFSQDGEVLFVSDTGGLAVHPNPDLAATEPPATIKAWRLDNATGGVVDPDGPLWAIEDFSDGMCVNDRGLWTTRGGMAPPKHGPPGLVLRDPKNGEEIGYIDIEDPTNVECNAEDGKIYVTAANKVVRVTLLE</sequence>
<evidence type="ECO:0000313" key="6">
    <source>
        <dbReference type="Proteomes" id="UP001472866"/>
    </source>
</evidence>
<evidence type="ECO:0000256" key="1">
    <source>
        <dbReference type="ARBA" id="ARBA00022801"/>
    </source>
</evidence>
<dbReference type="Pfam" id="PF08450">
    <property type="entry name" value="SGL"/>
    <property type="match status" value="1"/>
</dbReference>
<keyword evidence="3" id="KW-0812">Transmembrane</keyword>
<dbReference type="InterPro" id="IPR013658">
    <property type="entry name" value="SGL"/>
</dbReference>
<proteinExistence type="predicted"/>
<dbReference type="InterPro" id="IPR051262">
    <property type="entry name" value="SMP-30/CGR1_Lactonase"/>
</dbReference>
<accession>A0AAX4P0C0</accession>
<feature type="region of interest" description="Disordered" evidence="2">
    <location>
        <begin position="148"/>
        <end position="180"/>
    </location>
</feature>
<organism evidence="5 6">
    <name type="scientific">Chloropicon roscoffensis</name>
    <dbReference type="NCBI Taxonomy" id="1461544"/>
    <lineage>
        <taxon>Eukaryota</taxon>
        <taxon>Viridiplantae</taxon>
        <taxon>Chlorophyta</taxon>
        <taxon>Chloropicophyceae</taxon>
        <taxon>Chloropicales</taxon>
        <taxon>Chloropicaceae</taxon>
        <taxon>Chloropicon</taxon>
    </lineage>
</organism>
<dbReference type="SUPFAM" id="SSF63829">
    <property type="entry name" value="Calcium-dependent phosphotriesterase"/>
    <property type="match status" value="1"/>
</dbReference>
<reference evidence="5 6" key="1">
    <citation type="submission" date="2024-03" db="EMBL/GenBank/DDBJ databases">
        <title>Complete genome sequence of the green alga Chloropicon roscoffensis RCC1871.</title>
        <authorList>
            <person name="Lemieux C."/>
            <person name="Pombert J.-F."/>
            <person name="Otis C."/>
            <person name="Turmel M."/>
        </authorList>
    </citation>
    <scope>NUCLEOTIDE SEQUENCE [LARGE SCALE GENOMIC DNA]</scope>
    <source>
        <strain evidence="5 6">RCC1871</strain>
    </source>
</reference>
<gene>
    <name evidence="5" type="ORF">HKI87_01g08220</name>
</gene>
<dbReference type="PANTHER" id="PTHR47572:SF4">
    <property type="entry name" value="LACTONASE DRP35"/>
    <property type="match status" value="1"/>
</dbReference>
<feature type="transmembrane region" description="Helical" evidence="3">
    <location>
        <begin position="7"/>
        <end position="28"/>
    </location>
</feature>